<keyword evidence="5" id="KW-0812">Transmembrane</keyword>
<keyword evidence="6" id="KW-0732">Signal</keyword>
<comment type="caution">
    <text evidence="12">The sequence shown here is derived from an EMBL/GenBank/DDBJ whole genome shotgun (WGS) entry which is preliminary data.</text>
</comment>
<dbReference type="InterPro" id="IPR032675">
    <property type="entry name" value="LRR_dom_sf"/>
</dbReference>
<evidence type="ECO:0000256" key="4">
    <source>
        <dbReference type="ARBA" id="ARBA00022614"/>
    </source>
</evidence>
<keyword evidence="4" id="KW-0433">Leucine-rich repeat</keyword>
<evidence type="ECO:0000256" key="11">
    <source>
        <dbReference type="ARBA" id="ARBA00023180"/>
    </source>
</evidence>
<evidence type="ECO:0000313" key="12">
    <source>
        <dbReference type="EMBL" id="KAK2643887.1"/>
    </source>
</evidence>
<dbReference type="EMBL" id="JANJYI010000006">
    <property type="protein sequence ID" value="KAK2643887.1"/>
    <property type="molecule type" value="Genomic_DNA"/>
</dbReference>
<evidence type="ECO:0000256" key="9">
    <source>
        <dbReference type="ARBA" id="ARBA00023136"/>
    </source>
</evidence>
<dbReference type="SUPFAM" id="SSF52058">
    <property type="entry name" value="L domain-like"/>
    <property type="match status" value="1"/>
</dbReference>
<protein>
    <submittedName>
        <fullName evidence="12">Uncharacterized protein</fullName>
    </submittedName>
</protein>
<dbReference type="FunFam" id="3.80.10.10:FF:000299">
    <property type="entry name" value="Piriformospora indica-insensitive protein 2"/>
    <property type="match status" value="1"/>
</dbReference>
<keyword evidence="10" id="KW-0675">Receptor</keyword>
<dbReference type="Proteomes" id="UP001280121">
    <property type="component" value="Unassembled WGS sequence"/>
</dbReference>
<keyword evidence="13" id="KW-1185">Reference proteome</keyword>
<evidence type="ECO:0000256" key="10">
    <source>
        <dbReference type="ARBA" id="ARBA00023170"/>
    </source>
</evidence>
<dbReference type="Gene3D" id="3.80.10.10">
    <property type="entry name" value="Ribonuclease Inhibitor"/>
    <property type="match status" value="1"/>
</dbReference>
<reference evidence="12" key="1">
    <citation type="journal article" date="2023" name="Plant J.">
        <title>Genome sequences and population genomics provide insights into the demographic history, inbreeding, and mutation load of two 'living fossil' tree species of Dipteronia.</title>
        <authorList>
            <person name="Feng Y."/>
            <person name="Comes H.P."/>
            <person name="Chen J."/>
            <person name="Zhu S."/>
            <person name="Lu R."/>
            <person name="Zhang X."/>
            <person name="Li P."/>
            <person name="Qiu J."/>
            <person name="Olsen K.M."/>
            <person name="Qiu Y."/>
        </authorList>
    </citation>
    <scope>NUCLEOTIDE SEQUENCE</scope>
    <source>
        <strain evidence="12">KIB01</strain>
    </source>
</reference>
<dbReference type="AlphaFoldDB" id="A0AAD9TXM2"/>
<gene>
    <name evidence="12" type="ORF">Ddye_019082</name>
</gene>
<evidence type="ECO:0000256" key="2">
    <source>
        <dbReference type="ARBA" id="ARBA00004479"/>
    </source>
</evidence>
<name>A0AAD9TXM2_9ROSI</name>
<dbReference type="Pfam" id="PF13855">
    <property type="entry name" value="LRR_8"/>
    <property type="match status" value="1"/>
</dbReference>
<accession>A0AAD9TXM2</accession>
<dbReference type="InterPro" id="IPR046956">
    <property type="entry name" value="RLP23-like"/>
</dbReference>
<dbReference type="PANTHER" id="PTHR48063">
    <property type="entry name" value="LRR RECEPTOR-LIKE KINASE"/>
    <property type="match status" value="1"/>
</dbReference>
<evidence type="ECO:0000313" key="13">
    <source>
        <dbReference type="Proteomes" id="UP001280121"/>
    </source>
</evidence>
<evidence type="ECO:0000256" key="6">
    <source>
        <dbReference type="ARBA" id="ARBA00022729"/>
    </source>
</evidence>
<evidence type="ECO:0000256" key="8">
    <source>
        <dbReference type="ARBA" id="ARBA00022989"/>
    </source>
</evidence>
<keyword evidence="11" id="KW-0325">Glycoprotein</keyword>
<keyword evidence="9" id="KW-0472">Membrane</keyword>
<organism evidence="12 13">
    <name type="scientific">Dipteronia dyeriana</name>
    <dbReference type="NCBI Taxonomy" id="168575"/>
    <lineage>
        <taxon>Eukaryota</taxon>
        <taxon>Viridiplantae</taxon>
        <taxon>Streptophyta</taxon>
        <taxon>Embryophyta</taxon>
        <taxon>Tracheophyta</taxon>
        <taxon>Spermatophyta</taxon>
        <taxon>Magnoliopsida</taxon>
        <taxon>eudicotyledons</taxon>
        <taxon>Gunneridae</taxon>
        <taxon>Pentapetalae</taxon>
        <taxon>rosids</taxon>
        <taxon>malvids</taxon>
        <taxon>Sapindales</taxon>
        <taxon>Sapindaceae</taxon>
        <taxon>Hippocastanoideae</taxon>
        <taxon>Acereae</taxon>
        <taxon>Dipteronia</taxon>
    </lineage>
</organism>
<dbReference type="PANTHER" id="PTHR48063:SF16">
    <property type="entry name" value="LRR RECEPTOR-LIKE SERINE_THREONINE-PROTEIN KINASE GSO1"/>
    <property type="match status" value="1"/>
</dbReference>
<dbReference type="InterPro" id="IPR001611">
    <property type="entry name" value="Leu-rich_rpt"/>
</dbReference>
<dbReference type="GO" id="GO:0005886">
    <property type="term" value="C:plasma membrane"/>
    <property type="evidence" value="ECO:0007669"/>
    <property type="project" value="UniProtKB-SubCell"/>
</dbReference>
<evidence type="ECO:0000256" key="3">
    <source>
        <dbReference type="ARBA" id="ARBA00022475"/>
    </source>
</evidence>
<proteinExistence type="predicted"/>
<evidence type="ECO:0000256" key="5">
    <source>
        <dbReference type="ARBA" id="ARBA00022692"/>
    </source>
</evidence>
<comment type="subcellular location">
    <subcellularLocation>
        <location evidence="1">Cell membrane</location>
    </subcellularLocation>
    <subcellularLocation>
        <location evidence="2">Membrane</location>
        <topology evidence="2">Single-pass type I membrane protein</topology>
    </subcellularLocation>
</comment>
<keyword evidence="3" id="KW-1003">Cell membrane</keyword>
<keyword evidence="7" id="KW-0677">Repeat</keyword>
<sequence>MSGEGKVVCETGASGSAVKATVLDPCSLPEFFEGTDNCVSSSPSPILMYLRLSNNHLLGKLLEWLGQLENLTELVLSNNQFQGPIPDSLGNLQNLTKLSLQGNQLNGTLPERIRNLFKLSTLDVSVNHLTGSISEVHFSRLSKLKILVVFRFLHLNVSSHWVPPSQVGNLNMHSCILGPCLFHS</sequence>
<evidence type="ECO:0000256" key="1">
    <source>
        <dbReference type="ARBA" id="ARBA00004236"/>
    </source>
</evidence>
<evidence type="ECO:0000256" key="7">
    <source>
        <dbReference type="ARBA" id="ARBA00022737"/>
    </source>
</evidence>
<keyword evidence="8" id="KW-1133">Transmembrane helix</keyword>